<dbReference type="Proteomes" id="UP000076959">
    <property type="component" value="Unassembled WGS sequence"/>
</dbReference>
<dbReference type="RefSeq" id="WP_063696102.1">
    <property type="nucleotide sequence ID" value="NZ_LUUB01000013.1"/>
</dbReference>
<feature type="coiled-coil region" evidence="1">
    <location>
        <begin position="287"/>
        <end position="314"/>
    </location>
</feature>
<gene>
    <name evidence="2" type="ORF">AYJ54_05370</name>
</gene>
<protein>
    <submittedName>
        <fullName evidence="2">Uncharacterized protein</fullName>
    </submittedName>
</protein>
<keyword evidence="3" id="KW-1185">Reference proteome</keyword>
<organism evidence="2 3">
    <name type="scientific">Bradyrhizobium centrolobii</name>
    <dbReference type="NCBI Taxonomy" id="1505087"/>
    <lineage>
        <taxon>Bacteria</taxon>
        <taxon>Pseudomonadati</taxon>
        <taxon>Pseudomonadota</taxon>
        <taxon>Alphaproteobacteria</taxon>
        <taxon>Hyphomicrobiales</taxon>
        <taxon>Nitrobacteraceae</taxon>
        <taxon>Bradyrhizobium</taxon>
    </lineage>
</organism>
<comment type="caution">
    <text evidence="2">The sequence shown here is derived from an EMBL/GenBank/DDBJ whole genome shotgun (WGS) entry which is preliminary data.</text>
</comment>
<dbReference type="SUPFAM" id="SSF46785">
    <property type="entry name" value="Winged helix' DNA-binding domain"/>
    <property type="match status" value="1"/>
</dbReference>
<dbReference type="STRING" id="1505087.AYJ54_05370"/>
<dbReference type="InterPro" id="IPR036388">
    <property type="entry name" value="WH-like_DNA-bd_sf"/>
</dbReference>
<dbReference type="Gene3D" id="1.10.10.10">
    <property type="entry name" value="Winged helix-like DNA-binding domain superfamily/Winged helix DNA-binding domain"/>
    <property type="match status" value="1"/>
</dbReference>
<sequence length="542" mass="59766">MVELDRLLDGVSTAQVNPDEVFPRLRDAFASLLKASGDAKLAEEAVYAALRNAVWTFVASGEKGSHLNRWADLILRVRQYLRVRQSAIAERLTTLADMMEKSVNSAEQSEKVKLGKHHLQVLSILKQCRGETARADLLKETGLKDSNLSHVLSKLAAARLIDRIPIGREATIRITEDGCRVLSDRQDLPVPPKELTPSLAWAQPDYALAVASSSIGLIRCNDAFASMFETSCDRLARMPVGTLRETLAAKIQYPDVELGEVTGADGRTRRLIEKEEGDHTYWIGFDVTAYRRKIDELRKRERALSSELADLRAVLAETKGLARAQDHLYPEFAPRYGLAGMMLEMTPDVMTPVSSIAAIARVLAASARLKGAERDYVSAIITNSDHLKNVLSGMIAVADADAAVQVAAPFRPNSIAREIADNFAVSARQHGYTIFVDSDEDREVFADGYAFKAALQNTVADVICSVPPGTSVGIRTTTDSSGVGVELVASHIDTTRFRLQPMAFARCEAYVRKFGARVDYAGYEDGVVRTKYHWPSEQRRRK</sequence>
<evidence type="ECO:0000256" key="1">
    <source>
        <dbReference type="SAM" id="Coils"/>
    </source>
</evidence>
<keyword evidence="1" id="KW-0175">Coiled coil</keyword>
<evidence type="ECO:0000313" key="3">
    <source>
        <dbReference type="Proteomes" id="UP000076959"/>
    </source>
</evidence>
<name>A0A176Z9P9_9BRAD</name>
<reference evidence="2 3" key="1">
    <citation type="submission" date="2016-03" db="EMBL/GenBank/DDBJ databases">
        <title>Draft Genome Sequence of the Strain BR 10245 (Bradyrhizobium sp.) isolated from nodules of Centrolobium paraense.</title>
        <authorList>
            <person name="Simoes-Araujo J.L.Sr."/>
            <person name="Barauna A.C."/>
            <person name="Silva K."/>
            <person name="Zilli J.E."/>
        </authorList>
    </citation>
    <scope>NUCLEOTIDE SEQUENCE [LARGE SCALE GENOMIC DNA]</scope>
    <source>
        <strain evidence="2 3">BR 10245</strain>
    </source>
</reference>
<dbReference type="AlphaFoldDB" id="A0A176Z9P9"/>
<dbReference type="InterPro" id="IPR036390">
    <property type="entry name" value="WH_DNA-bd_sf"/>
</dbReference>
<dbReference type="EMBL" id="LUUB01000013">
    <property type="protein sequence ID" value="OAF16582.1"/>
    <property type="molecule type" value="Genomic_DNA"/>
</dbReference>
<accession>A0A176Z9P9</accession>
<evidence type="ECO:0000313" key="2">
    <source>
        <dbReference type="EMBL" id="OAF16582.1"/>
    </source>
</evidence>
<dbReference type="OrthoDB" id="8263426at2"/>
<proteinExistence type="predicted"/>